<dbReference type="PANTHER" id="PTHR19328">
    <property type="entry name" value="HEDGEHOG-INTERACTING PROTEIN"/>
    <property type="match status" value="1"/>
</dbReference>
<evidence type="ECO:0000259" key="2">
    <source>
        <dbReference type="Pfam" id="PF07995"/>
    </source>
</evidence>
<dbReference type="InterPro" id="IPR012938">
    <property type="entry name" value="Glc/Sorbosone_DH"/>
</dbReference>
<dbReference type="PANTHER" id="PTHR19328:SF75">
    <property type="entry name" value="ALDOSE SUGAR DEHYDROGENASE YLII"/>
    <property type="match status" value="1"/>
</dbReference>
<reference evidence="3 4" key="1">
    <citation type="submission" date="2019-02" db="EMBL/GenBank/DDBJ databases">
        <title>Deep-cultivation of Planctomycetes and their phenomic and genomic characterization uncovers novel biology.</title>
        <authorList>
            <person name="Wiegand S."/>
            <person name="Jogler M."/>
            <person name="Boedeker C."/>
            <person name="Pinto D."/>
            <person name="Vollmers J."/>
            <person name="Rivas-Marin E."/>
            <person name="Kohn T."/>
            <person name="Peeters S.H."/>
            <person name="Heuer A."/>
            <person name="Rast P."/>
            <person name="Oberbeckmann S."/>
            <person name="Bunk B."/>
            <person name="Jeske O."/>
            <person name="Meyerdierks A."/>
            <person name="Storesund J.E."/>
            <person name="Kallscheuer N."/>
            <person name="Luecker S."/>
            <person name="Lage O.M."/>
            <person name="Pohl T."/>
            <person name="Merkel B.J."/>
            <person name="Hornburger P."/>
            <person name="Mueller R.-W."/>
            <person name="Bruemmer F."/>
            <person name="Labrenz M."/>
            <person name="Spormann A.M."/>
            <person name="Op den Camp H."/>
            <person name="Overmann J."/>
            <person name="Amann R."/>
            <person name="Jetten M.S.M."/>
            <person name="Mascher T."/>
            <person name="Medema M.H."/>
            <person name="Devos D.P."/>
            <person name="Kaster A.-K."/>
            <person name="Ovreas L."/>
            <person name="Rohde M."/>
            <person name="Galperin M.Y."/>
            <person name="Jogler C."/>
        </authorList>
    </citation>
    <scope>NUCLEOTIDE SEQUENCE [LARGE SCALE GENOMIC DNA]</scope>
    <source>
        <strain evidence="3 4">Pla85_3_4</strain>
    </source>
</reference>
<feature type="signal peptide" evidence="1">
    <location>
        <begin position="1"/>
        <end position="22"/>
    </location>
</feature>
<feature type="chain" id="PRO_5021878577" evidence="1">
    <location>
        <begin position="23"/>
        <end position="750"/>
    </location>
</feature>
<feature type="domain" description="Glucose/Sorbosone dehydrogenase" evidence="2">
    <location>
        <begin position="53"/>
        <end position="384"/>
    </location>
</feature>
<dbReference type="KEGG" id="lcre:Pla8534_08660"/>
<keyword evidence="3" id="KW-0560">Oxidoreductase</keyword>
<dbReference type="Gene3D" id="2.120.10.30">
    <property type="entry name" value="TolB, C-terminal domain"/>
    <property type="match status" value="1"/>
</dbReference>
<keyword evidence="1" id="KW-0732">Signal</keyword>
<proteinExistence type="predicted"/>
<evidence type="ECO:0000256" key="1">
    <source>
        <dbReference type="SAM" id="SignalP"/>
    </source>
</evidence>
<dbReference type="OrthoDB" id="9770043at2"/>
<dbReference type="GO" id="GO:0016491">
    <property type="term" value="F:oxidoreductase activity"/>
    <property type="evidence" value="ECO:0007669"/>
    <property type="project" value="UniProtKB-KW"/>
</dbReference>
<keyword evidence="4" id="KW-1185">Reference proteome</keyword>
<evidence type="ECO:0000313" key="4">
    <source>
        <dbReference type="Proteomes" id="UP000317648"/>
    </source>
</evidence>
<evidence type="ECO:0000313" key="3">
    <source>
        <dbReference type="EMBL" id="QDU93087.1"/>
    </source>
</evidence>
<dbReference type="InterPro" id="IPR011041">
    <property type="entry name" value="Quinoprot_gluc/sorb_DH_b-prop"/>
</dbReference>
<dbReference type="EC" id="1.1.5.-" evidence="3"/>
<gene>
    <name evidence="3" type="primary">yliI_3</name>
    <name evidence="3" type="ORF">Pla8534_08660</name>
</gene>
<dbReference type="Proteomes" id="UP000317648">
    <property type="component" value="Chromosome"/>
</dbReference>
<dbReference type="EMBL" id="CP036433">
    <property type="protein sequence ID" value="QDU93087.1"/>
    <property type="molecule type" value="Genomic_DNA"/>
</dbReference>
<dbReference type="Pfam" id="PF07995">
    <property type="entry name" value="GSDH"/>
    <property type="match status" value="1"/>
</dbReference>
<name>A0A518DMM0_9BACT</name>
<accession>A0A518DMM0</accession>
<dbReference type="AlphaFoldDB" id="A0A518DMM0"/>
<sequence precursor="true">MNRSCLLLLGSVFAGLLSPAFAQELQPVDTSRLIGSPDPLPLETRPAFPPLKFERPIELTFAPPGDERLFVVEQGGVVRTFLNQSDAPQSKIFLDLREKVSREGNEEGLLGFALHPQFQENGRVFVYYSTAKPQRMSIVARLETTPDRQQVDPQTETVLLKIPQPFSNHNGGSIRFGPDGYLYIGLGDGGLGNDPYGNGQDLSTLLGSILRIDVDAADKPLPYGIPADNPFVDHPQARAEIYAYGFRNVWRLSFDRETGQLWCGDVGQERYEEVNRVVRGGNHGWNLREGRHPFAAHAKTAAPLVEPVAEYFHGEGQSITGGLVYRGKKLPDFRGAYFFADYVSGFVWTVRREGDEWKMKKVADTGLAIAAFGEDRDGEMYLCAFDGAIYHLQPRKEDIEQEAAAFPQTLADTGLFASVADHQLVKGIIPYDVNVPFWSDNARKERFIALPSKASVQFSREGEWEFPVGTVLIKTFLLPIDQSAPGKPKDFRRLETRLFVHGRAGWAGYTYIWNKAQDSARLLEGRATQEFTIKTPQGEKQQTWPYPSRADCMACHSKAEKFVLGWNTLQLNRPVAEALGAKQNQIAFFAEQGFFSQDTAPSETALSESELPAYPALRTAEEEAAAAMDAMHVDRYARAWLEVNCAMCHQPDGIAGKVGSETVDLRYATPLQEMGIFRRPPGQGQLSPQGSAVLAPGDPAHSELLHRLGSRGPRQMPPLATNLPDDTATRILEQWIRSQKAPGQENSGER</sequence>
<protein>
    <submittedName>
        <fullName evidence="3">Soluble aldose sugar dehydrogenase YliI</fullName>
        <ecNumber evidence="3">1.1.5.-</ecNumber>
    </submittedName>
</protein>
<organism evidence="3 4">
    <name type="scientific">Lignipirellula cremea</name>
    <dbReference type="NCBI Taxonomy" id="2528010"/>
    <lineage>
        <taxon>Bacteria</taxon>
        <taxon>Pseudomonadati</taxon>
        <taxon>Planctomycetota</taxon>
        <taxon>Planctomycetia</taxon>
        <taxon>Pirellulales</taxon>
        <taxon>Pirellulaceae</taxon>
        <taxon>Lignipirellula</taxon>
    </lineage>
</organism>
<dbReference type="RefSeq" id="WP_145049587.1">
    <property type="nucleotide sequence ID" value="NZ_CP036433.1"/>
</dbReference>
<dbReference type="InterPro" id="IPR011042">
    <property type="entry name" value="6-blade_b-propeller_TolB-like"/>
</dbReference>
<dbReference type="SUPFAM" id="SSF50952">
    <property type="entry name" value="Soluble quinoprotein glucose dehydrogenase"/>
    <property type="match status" value="1"/>
</dbReference>